<dbReference type="EMBL" id="CM056743">
    <property type="protein sequence ID" value="KAJ8671688.1"/>
    <property type="molecule type" value="Genomic_DNA"/>
</dbReference>
<evidence type="ECO:0000313" key="1">
    <source>
        <dbReference type="EMBL" id="KAJ8671688.1"/>
    </source>
</evidence>
<accession>A0ACC2NLJ0</accession>
<sequence length="141" mass="15454">MTGLRPFYSESSGFARNEVICTTSCGGGAYRTSFKQILLQAAVNVCEDRSIVTDASGPEIRRWSSCDHMVSWESDDEINANVVSGDVIGYEINLSREIAEEVGLGQDPLIAPRPPGMLIGTYEGRIIHRGSNLIIVLEYLE</sequence>
<name>A0ACC2NLJ0_9HYME</name>
<evidence type="ECO:0000313" key="2">
    <source>
        <dbReference type="Proteomes" id="UP001239111"/>
    </source>
</evidence>
<keyword evidence="2" id="KW-1185">Reference proteome</keyword>
<protein>
    <submittedName>
        <fullName evidence="1">Uncharacterized protein</fullName>
    </submittedName>
</protein>
<proteinExistence type="predicted"/>
<gene>
    <name evidence="1" type="ORF">QAD02_002947</name>
</gene>
<organism evidence="1 2">
    <name type="scientific">Eretmocerus hayati</name>
    <dbReference type="NCBI Taxonomy" id="131215"/>
    <lineage>
        <taxon>Eukaryota</taxon>
        <taxon>Metazoa</taxon>
        <taxon>Ecdysozoa</taxon>
        <taxon>Arthropoda</taxon>
        <taxon>Hexapoda</taxon>
        <taxon>Insecta</taxon>
        <taxon>Pterygota</taxon>
        <taxon>Neoptera</taxon>
        <taxon>Endopterygota</taxon>
        <taxon>Hymenoptera</taxon>
        <taxon>Apocrita</taxon>
        <taxon>Proctotrupomorpha</taxon>
        <taxon>Chalcidoidea</taxon>
        <taxon>Aphelinidae</taxon>
        <taxon>Aphelininae</taxon>
        <taxon>Eretmocerus</taxon>
    </lineage>
</organism>
<reference evidence="1" key="1">
    <citation type="submission" date="2023-04" db="EMBL/GenBank/DDBJ databases">
        <title>A chromosome-level genome assembly of the parasitoid wasp Eretmocerus hayati.</title>
        <authorList>
            <person name="Zhong Y."/>
            <person name="Liu S."/>
            <person name="Liu Y."/>
        </authorList>
    </citation>
    <scope>NUCLEOTIDE SEQUENCE</scope>
    <source>
        <strain evidence="1">ZJU_SS_LIU_2023</strain>
    </source>
</reference>
<dbReference type="Proteomes" id="UP001239111">
    <property type="component" value="Chromosome 3"/>
</dbReference>
<comment type="caution">
    <text evidence="1">The sequence shown here is derived from an EMBL/GenBank/DDBJ whole genome shotgun (WGS) entry which is preliminary data.</text>
</comment>